<dbReference type="FunFam" id="3.20.20.70:FF:000071">
    <property type="entry name" value="Hydroxymethylglutaryl-CoA lyase"/>
    <property type="match status" value="1"/>
</dbReference>
<keyword evidence="3 5" id="KW-0456">Lyase</keyword>
<sequence length="302" mass="33355">MKLPKKVELIEVGPRDGLQNEANFIPTEKKIEMINALNKTGIKRMEATSFVHPVYVPQMKDAKEVLEGIEQDPSIQYMALIPNEKGFERAVENGVRSLSLVVGASDSFNLKNVKMTRDESINKFSSVVEKAKEMGNFLRYNIATAFWCPYEGSVDSELVLDMVRQIDRSGVDEIVICDTIGRANPAQVFDLFSRIFKEQPNALITAHFHDTYGLAQANIMAALQADVTRFDTSIGGLGGCPFAPGAAGNVATEDVVFMLNEMGIETGIDLSSLLACVEKVEPLTNRELTGHFHKIKVVQNQI</sequence>
<dbReference type="Pfam" id="PF00682">
    <property type="entry name" value="HMGL-like"/>
    <property type="match status" value="1"/>
</dbReference>
<comment type="similarity">
    <text evidence="1">Belongs to the HMG-CoA lyase family.</text>
</comment>
<feature type="domain" description="Pyruvate carboxyltransferase" evidence="4">
    <location>
        <begin position="7"/>
        <end position="274"/>
    </location>
</feature>
<dbReference type="InterPro" id="IPR000891">
    <property type="entry name" value="PYR_CT"/>
</dbReference>
<evidence type="ECO:0000256" key="1">
    <source>
        <dbReference type="ARBA" id="ARBA00009405"/>
    </source>
</evidence>
<dbReference type="PANTHER" id="PTHR42738">
    <property type="entry name" value="HYDROXYMETHYLGLUTARYL-COA LYASE"/>
    <property type="match status" value="1"/>
</dbReference>
<dbReference type="InterPro" id="IPR043594">
    <property type="entry name" value="HMGL"/>
</dbReference>
<dbReference type="EC" id="4.1.3.4" evidence="5"/>
<dbReference type="Proteomes" id="UP000548423">
    <property type="component" value="Unassembled WGS sequence"/>
</dbReference>
<organism evidence="5 6">
    <name type="scientific">Neobacillus niacini</name>
    <dbReference type="NCBI Taxonomy" id="86668"/>
    <lineage>
        <taxon>Bacteria</taxon>
        <taxon>Bacillati</taxon>
        <taxon>Bacillota</taxon>
        <taxon>Bacilli</taxon>
        <taxon>Bacillales</taxon>
        <taxon>Bacillaceae</taxon>
        <taxon>Neobacillus</taxon>
    </lineage>
</organism>
<keyword evidence="2" id="KW-0479">Metal-binding</keyword>
<dbReference type="CDD" id="cd07938">
    <property type="entry name" value="DRE_TIM_HMGL"/>
    <property type="match status" value="1"/>
</dbReference>
<dbReference type="InterPro" id="IPR013785">
    <property type="entry name" value="Aldolase_TIM"/>
</dbReference>
<comment type="caution">
    <text evidence="5">The sequence shown here is derived from an EMBL/GenBank/DDBJ whole genome shotgun (WGS) entry which is preliminary data.</text>
</comment>
<evidence type="ECO:0000259" key="4">
    <source>
        <dbReference type="PROSITE" id="PS50991"/>
    </source>
</evidence>
<dbReference type="PROSITE" id="PS50991">
    <property type="entry name" value="PYR_CT"/>
    <property type="match status" value="1"/>
</dbReference>
<dbReference type="PANTHER" id="PTHR42738:SF7">
    <property type="entry name" value="HYDROXYMETHYLGLUTARYL-COA LYASE"/>
    <property type="match status" value="1"/>
</dbReference>
<dbReference type="GO" id="GO:0006552">
    <property type="term" value="P:L-leucine catabolic process"/>
    <property type="evidence" value="ECO:0007669"/>
    <property type="project" value="TreeGrafter"/>
</dbReference>
<reference evidence="6" key="1">
    <citation type="submission" date="2020-07" db="EMBL/GenBank/DDBJ databases">
        <authorList>
            <person name="Partida-Martinez L."/>
            <person name="Huntemann M."/>
            <person name="Clum A."/>
            <person name="Wang J."/>
            <person name="Palaniappan K."/>
            <person name="Ritter S."/>
            <person name="Chen I.-M."/>
            <person name="Stamatis D."/>
            <person name="Reddy T."/>
            <person name="O'Malley R."/>
            <person name="Daum C."/>
            <person name="Shapiro N."/>
            <person name="Ivanova N."/>
            <person name="Kyrpides N."/>
            <person name="Woyke T."/>
        </authorList>
    </citation>
    <scope>NUCLEOTIDE SEQUENCE [LARGE SCALE GENOMIC DNA]</scope>
    <source>
        <strain evidence="6">AT2.8</strain>
    </source>
</reference>
<dbReference type="SUPFAM" id="SSF51569">
    <property type="entry name" value="Aldolase"/>
    <property type="match status" value="1"/>
</dbReference>
<protein>
    <submittedName>
        <fullName evidence="5">Hydroxymethylglutaryl-CoA lyase</fullName>
        <ecNumber evidence="5">4.1.3.4</ecNumber>
    </submittedName>
</protein>
<dbReference type="EMBL" id="JACCBX010000009">
    <property type="protein sequence ID" value="NYE07444.1"/>
    <property type="molecule type" value="Genomic_DNA"/>
</dbReference>
<dbReference type="AlphaFoldDB" id="A0A852TK22"/>
<evidence type="ECO:0000256" key="2">
    <source>
        <dbReference type="ARBA" id="ARBA00022723"/>
    </source>
</evidence>
<proteinExistence type="inferred from homology"/>
<evidence type="ECO:0000313" key="6">
    <source>
        <dbReference type="Proteomes" id="UP000548423"/>
    </source>
</evidence>
<evidence type="ECO:0000256" key="3">
    <source>
        <dbReference type="ARBA" id="ARBA00023239"/>
    </source>
</evidence>
<dbReference type="GO" id="GO:0004419">
    <property type="term" value="F:hydroxymethylglutaryl-CoA lyase activity"/>
    <property type="evidence" value="ECO:0007669"/>
    <property type="project" value="UniProtKB-EC"/>
</dbReference>
<dbReference type="GO" id="GO:0046951">
    <property type="term" value="P:ketone body biosynthetic process"/>
    <property type="evidence" value="ECO:0007669"/>
    <property type="project" value="TreeGrafter"/>
</dbReference>
<dbReference type="GO" id="GO:0046872">
    <property type="term" value="F:metal ion binding"/>
    <property type="evidence" value="ECO:0007669"/>
    <property type="project" value="UniProtKB-KW"/>
</dbReference>
<reference evidence="6" key="2">
    <citation type="submission" date="2020-08" db="EMBL/GenBank/DDBJ databases">
        <title>The Agave Microbiome: Exploring the role of microbial communities in plant adaptations to desert environments.</title>
        <authorList>
            <person name="Partida-Martinez L.P."/>
        </authorList>
    </citation>
    <scope>NUCLEOTIDE SEQUENCE [LARGE SCALE GENOMIC DNA]</scope>
    <source>
        <strain evidence="6">AT2.8</strain>
    </source>
</reference>
<gene>
    <name evidence="5" type="ORF">F4694_004255</name>
</gene>
<evidence type="ECO:0000313" key="5">
    <source>
        <dbReference type="EMBL" id="NYE07444.1"/>
    </source>
</evidence>
<name>A0A852TK22_9BACI</name>
<dbReference type="Gene3D" id="3.20.20.70">
    <property type="entry name" value="Aldolase class I"/>
    <property type="match status" value="1"/>
</dbReference>
<accession>A0A852TK22</accession>
<dbReference type="NCBIfam" id="NF004283">
    <property type="entry name" value="PRK05692.1"/>
    <property type="match status" value="1"/>
</dbReference>